<comment type="caution">
    <text evidence="1">The sequence shown here is derived from an EMBL/GenBank/DDBJ whole genome shotgun (WGS) entry which is preliminary data.</text>
</comment>
<dbReference type="PANTHER" id="PTHR46591:SF1">
    <property type="entry name" value="ZINC FINGER FYVE DOMAIN-CONTAINING PROTEIN 26"/>
    <property type="match status" value="1"/>
</dbReference>
<keyword evidence="2" id="KW-1185">Reference proteome</keyword>
<gene>
    <name evidence="1" type="ORF">SPARVUS_LOCUS11079654</name>
</gene>
<dbReference type="Proteomes" id="UP001162483">
    <property type="component" value="Unassembled WGS sequence"/>
</dbReference>
<dbReference type="EMBL" id="CATNWA010016192">
    <property type="protein sequence ID" value="CAI9590697.1"/>
    <property type="molecule type" value="Genomic_DNA"/>
</dbReference>
<proteinExistence type="predicted"/>
<reference evidence="1" key="1">
    <citation type="submission" date="2023-05" db="EMBL/GenBank/DDBJ databases">
        <authorList>
            <person name="Stuckert A."/>
        </authorList>
    </citation>
    <scope>NUCLEOTIDE SEQUENCE</scope>
</reference>
<organism evidence="1 2">
    <name type="scientific">Staurois parvus</name>
    <dbReference type="NCBI Taxonomy" id="386267"/>
    <lineage>
        <taxon>Eukaryota</taxon>
        <taxon>Metazoa</taxon>
        <taxon>Chordata</taxon>
        <taxon>Craniata</taxon>
        <taxon>Vertebrata</taxon>
        <taxon>Euteleostomi</taxon>
        <taxon>Amphibia</taxon>
        <taxon>Batrachia</taxon>
        <taxon>Anura</taxon>
        <taxon>Neobatrachia</taxon>
        <taxon>Ranoidea</taxon>
        <taxon>Ranidae</taxon>
        <taxon>Staurois</taxon>
    </lineage>
</organism>
<feature type="non-terminal residue" evidence="1">
    <location>
        <position position="1"/>
    </location>
</feature>
<evidence type="ECO:0000313" key="2">
    <source>
        <dbReference type="Proteomes" id="UP001162483"/>
    </source>
</evidence>
<name>A0ABN9F0Z8_9NEOB</name>
<accession>A0ABN9F0Z8</accession>
<evidence type="ECO:0000313" key="1">
    <source>
        <dbReference type="EMBL" id="CAI9590697.1"/>
    </source>
</evidence>
<protein>
    <submittedName>
        <fullName evidence="1">Uncharacterized protein</fullName>
    </submittedName>
</protein>
<dbReference type="PANTHER" id="PTHR46591">
    <property type="entry name" value="ZINC FINGER FYVE DOMAIN-CONTAINING PROTEIN 26"/>
    <property type="match status" value="1"/>
</dbReference>
<sequence>KNQVPQQTLKELCELFLHSLNNPKACRREISTHTVSSLHENLAQNTELVQALLGFLLVDDSHSMKFEYNSHLQNITVDFILDSLTSLQKHHQTEAPFSQTVNLIYKILSIMWFDLDLQESELKHLCTKLFRASWVKGYISEEQVQASILRKQNAGLVN</sequence>
<feature type="non-terminal residue" evidence="1">
    <location>
        <position position="158"/>
    </location>
</feature>
<dbReference type="InterPro" id="IPR028730">
    <property type="entry name" value="ZFYVE26"/>
</dbReference>